<dbReference type="FunFam" id="3.40.50.2300:FF:000018">
    <property type="entry name" value="DNA-binding transcriptional regulator NtrC"/>
    <property type="match status" value="1"/>
</dbReference>
<dbReference type="InterPro" id="IPR011006">
    <property type="entry name" value="CheY-like_superfamily"/>
</dbReference>
<dbReference type="SUPFAM" id="SSF46689">
    <property type="entry name" value="Homeodomain-like"/>
    <property type="match status" value="1"/>
</dbReference>
<dbReference type="GO" id="GO:0005524">
    <property type="term" value="F:ATP binding"/>
    <property type="evidence" value="ECO:0007669"/>
    <property type="project" value="UniProtKB-KW"/>
</dbReference>
<accession>A0A143BK91</accession>
<organism evidence="10 11">
    <name type="scientific">Gemmatimonas phototrophica</name>
    <dbReference type="NCBI Taxonomy" id="1379270"/>
    <lineage>
        <taxon>Bacteria</taxon>
        <taxon>Pseudomonadati</taxon>
        <taxon>Gemmatimonadota</taxon>
        <taxon>Gemmatimonadia</taxon>
        <taxon>Gemmatimonadales</taxon>
        <taxon>Gemmatimonadaceae</taxon>
        <taxon>Gemmatimonas</taxon>
    </lineage>
</organism>
<evidence type="ECO:0000313" key="11">
    <source>
        <dbReference type="Proteomes" id="UP000076404"/>
    </source>
</evidence>
<dbReference type="STRING" id="1379270.GEMMAAP_12820"/>
<reference evidence="10 11" key="2">
    <citation type="journal article" date="2016" name="Environ. Microbiol. Rep.">
        <title>Metagenomic evidence for the presence of phototrophic Gemmatimonadetes bacteria in diverse environments.</title>
        <authorList>
            <person name="Zeng Y."/>
            <person name="Baumbach J."/>
            <person name="Barbosa E.G."/>
            <person name="Azevedo V."/>
            <person name="Zhang C."/>
            <person name="Koblizek M."/>
        </authorList>
    </citation>
    <scope>NUCLEOTIDE SEQUENCE [LARGE SCALE GENOMIC DNA]</scope>
    <source>
        <strain evidence="10 11">AP64</strain>
    </source>
</reference>
<evidence type="ECO:0000259" key="9">
    <source>
        <dbReference type="PROSITE" id="PS50110"/>
    </source>
</evidence>
<dbReference type="PROSITE" id="PS00675">
    <property type="entry name" value="SIGMA54_INTERACT_1"/>
    <property type="match status" value="1"/>
</dbReference>
<dbReference type="PANTHER" id="PTHR32071">
    <property type="entry name" value="TRANSCRIPTIONAL REGULATORY PROTEIN"/>
    <property type="match status" value="1"/>
</dbReference>
<gene>
    <name evidence="10" type="ORF">GEMMAAP_12820</name>
</gene>
<dbReference type="SUPFAM" id="SSF52172">
    <property type="entry name" value="CheY-like"/>
    <property type="match status" value="1"/>
</dbReference>
<keyword evidence="1 7" id="KW-0597">Phosphoprotein</keyword>
<evidence type="ECO:0000259" key="8">
    <source>
        <dbReference type="PROSITE" id="PS50045"/>
    </source>
</evidence>
<sequence length="460" mass="50839">MTVASVHEGAPRVLIVDDESGILESLRILLKTEGFIPYTAHGGKQGIEKIDELRPDIVLTDVRMPDITGVQLLSHARQVDPDLPVILMTAQATLQSAMQAVNEGAFYYIQKPFRNDELVAILRRAAEHRRLRVENHSLKQEIRRRDKSDASRPIGRSKSWVEVLRLAETVAPTDSTVLITGESGTGKEVIARYIHDLSARVDHSFLSINCGALPESLLESELFGHVKGSFTGAVKDKTGLFAASADGTFFLDEIGETTPSTQVKLLRVLQQREVIPVGATESIAVNTRVLAATNRDLEEEIKRGAFRADLFYRLNVIAVHLPPLRQRTDDIPLLAESFLARSALARHEAPKVLADETLDALMAYAWPGNVRELENALERAVILSAGDTIRVEALPERVTARRAEPLVSERTPVTPTLEAIERAYIQWVLQNEGGNKSRAADMLGIDPSTLYRKLARYGDA</sequence>
<evidence type="ECO:0000256" key="3">
    <source>
        <dbReference type="ARBA" id="ARBA00022840"/>
    </source>
</evidence>
<dbReference type="Gene3D" id="1.10.8.60">
    <property type="match status" value="1"/>
</dbReference>
<dbReference type="SUPFAM" id="SSF52540">
    <property type="entry name" value="P-loop containing nucleoside triphosphate hydrolases"/>
    <property type="match status" value="1"/>
</dbReference>
<keyword evidence="11" id="KW-1185">Reference proteome</keyword>
<dbReference type="Pfam" id="PF00072">
    <property type="entry name" value="Response_reg"/>
    <property type="match status" value="1"/>
</dbReference>
<dbReference type="InterPro" id="IPR002078">
    <property type="entry name" value="Sigma_54_int"/>
</dbReference>
<dbReference type="InterPro" id="IPR001789">
    <property type="entry name" value="Sig_transdc_resp-reg_receiver"/>
</dbReference>
<dbReference type="InterPro" id="IPR025662">
    <property type="entry name" value="Sigma_54_int_dom_ATP-bd_1"/>
</dbReference>
<feature type="modified residue" description="4-aspartylphosphate" evidence="7">
    <location>
        <position position="61"/>
    </location>
</feature>
<reference evidence="10 11" key="1">
    <citation type="journal article" date="2014" name="Proc. Natl. Acad. Sci. U.S.A.">
        <title>Functional type 2 photosynthetic reaction centers found in the rare bacterial phylum Gemmatimonadetes.</title>
        <authorList>
            <person name="Zeng Y."/>
            <person name="Feng F."/>
            <person name="Medova H."/>
            <person name="Dean J."/>
            <person name="Koblizek M."/>
        </authorList>
    </citation>
    <scope>NUCLEOTIDE SEQUENCE [LARGE SCALE GENOMIC DNA]</scope>
    <source>
        <strain evidence="10 11">AP64</strain>
    </source>
</reference>
<dbReference type="SMART" id="SM00448">
    <property type="entry name" value="REC"/>
    <property type="match status" value="1"/>
</dbReference>
<feature type="domain" description="Response regulatory" evidence="9">
    <location>
        <begin position="12"/>
        <end position="126"/>
    </location>
</feature>
<dbReference type="RefSeq" id="WP_043580635.1">
    <property type="nucleotide sequence ID" value="NZ_CP011454.1"/>
</dbReference>
<dbReference type="KEGG" id="gph:GEMMAAP_12820"/>
<evidence type="ECO:0000256" key="7">
    <source>
        <dbReference type="PROSITE-ProRule" id="PRU00169"/>
    </source>
</evidence>
<dbReference type="PROSITE" id="PS50045">
    <property type="entry name" value="SIGMA54_INTERACT_4"/>
    <property type="match status" value="1"/>
</dbReference>
<dbReference type="GO" id="GO:0000160">
    <property type="term" value="P:phosphorelay signal transduction system"/>
    <property type="evidence" value="ECO:0007669"/>
    <property type="project" value="UniProtKB-KW"/>
</dbReference>
<keyword evidence="4" id="KW-0902">Two-component regulatory system</keyword>
<dbReference type="Pfam" id="PF25601">
    <property type="entry name" value="AAA_lid_14"/>
    <property type="match status" value="1"/>
</dbReference>
<keyword evidence="2" id="KW-0547">Nucleotide-binding</keyword>
<dbReference type="EMBL" id="CP011454">
    <property type="protein sequence ID" value="AMW05449.1"/>
    <property type="molecule type" value="Genomic_DNA"/>
</dbReference>
<keyword evidence="3" id="KW-0067">ATP-binding</keyword>
<dbReference type="GO" id="GO:0043565">
    <property type="term" value="F:sequence-specific DNA binding"/>
    <property type="evidence" value="ECO:0007669"/>
    <property type="project" value="InterPro"/>
</dbReference>
<dbReference type="InterPro" id="IPR058031">
    <property type="entry name" value="AAA_lid_NorR"/>
</dbReference>
<evidence type="ECO:0000256" key="6">
    <source>
        <dbReference type="ARBA" id="ARBA00023163"/>
    </source>
</evidence>
<dbReference type="eggNOG" id="COG2204">
    <property type="taxonomic scope" value="Bacteria"/>
</dbReference>
<evidence type="ECO:0000256" key="5">
    <source>
        <dbReference type="ARBA" id="ARBA00023015"/>
    </source>
</evidence>
<dbReference type="InterPro" id="IPR003593">
    <property type="entry name" value="AAA+_ATPase"/>
</dbReference>
<feature type="domain" description="Sigma-54 factor interaction" evidence="8">
    <location>
        <begin position="153"/>
        <end position="382"/>
    </location>
</feature>
<dbReference type="FunFam" id="3.40.50.300:FF:000006">
    <property type="entry name" value="DNA-binding transcriptional regulator NtrC"/>
    <property type="match status" value="1"/>
</dbReference>
<dbReference type="Proteomes" id="UP000076404">
    <property type="component" value="Chromosome"/>
</dbReference>
<evidence type="ECO:0000256" key="2">
    <source>
        <dbReference type="ARBA" id="ARBA00022741"/>
    </source>
</evidence>
<keyword evidence="5" id="KW-0805">Transcription regulation</keyword>
<dbReference type="GO" id="GO:0006355">
    <property type="term" value="P:regulation of DNA-templated transcription"/>
    <property type="evidence" value="ECO:0007669"/>
    <property type="project" value="InterPro"/>
</dbReference>
<evidence type="ECO:0000313" key="10">
    <source>
        <dbReference type="EMBL" id="AMW05449.1"/>
    </source>
</evidence>
<evidence type="ECO:0000256" key="1">
    <source>
        <dbReference type="ARBA" id="ARBA00022553"/>
    </source>
</evidence>
<dbReference type="AlphaFoldDB" id="A0A143BK91"/>
<keyword evidence="6" id="KW-0804">Transcription</keyword>
<dbReference type="PROSITE" id="PS00688">
    <property type="entry name" value="SIGMA54_INTERACT_3"/>
    <property type="match status" value="1"/>
</dbReference>
<evidence type="ECO:0000256" key="4">
    <source>
        <dbReference type="ARBA" id="ARBA00023012"/>
    </source>
</evidence>
<dbReference type="Pfam" id="PF02954">
    <property type="entry name" value="HTH_8"/>
    <property type="match status" value="1"/>
</dbReference>
<dbReference type="SMART" id="SM00382">
    <property type="entry name" value="AAA"/>
    <property type="match status" value="1"/>
</dbReference>
<dbReference type="InterPro" id="IPR009057">
    <property type="entry name" value="Homeodomain-like_sf"/>
</dbReference>
<dbReference type="PROSITE" id="PS50110">
    <property type="entry name" value="RESPONSE_REGULATORY"/>
    <property type="match status" value="1"/>
</dbReference>
<dbReference type="Gene3D" id="3.40.50.300">
    <property type="entry name" value="P-loop containing nucleotide triphosphate hydrolases"/>
    <property type="match status" value="1"/>
</dbReference>
<dbReference type="InterPro" id="IPR002197">
    <property type="entry name" value="HTH_Fis"/>
</dbReference>
<name>A0A143BK91_9BACT</name>
<dbReference type="PRINTS" id="PR01590">
    <property type="entry name" value="HTHFIS"/>
</dbReference>
<dbReference type="CDD" id="cd00009">
    <property type="entry name" value="AAA"/>
    <property type="match status" value="1"/>
</dbReference>
<dbReference type="Gene3D" id="1.10.10.60">
    <property type="entry name" value="Homeodomain-like"/>
    <property type="match status" value="1"/>
</dbReference>
<dbReference type="Gene3D" id="3.40.50.2300">
    <property type="match status" value="1"/>
</dbReference>
<protein>
    <recommendedName>
        <fullName evidence="12">Fis family transcriptional regulator</fullName>
    </recommendedName>
</protein>
<dbReference type="Pfam" id="PF00158">
    <property type="entry name" value="Sigma54_activat"/>
    <property type="match status" value="1"/>
</dbReference>
<proteinExistence type="predicted"/>
<dbReference type="OrthoDB" id="9803970at2"/>
<evidence type="ECO:0008006" key="12">
    <source>
        <dbReference type="Google" id="ProtNLM"/>
    </source>
</evidence>
<dbReference type="InterPro" id="IPR025944">
    <property type="entry name" value="Sigma_54_int_dom_CS"/>
</dbReference>
<dbReference type="InterPro" id="IPR027417">
    <property type="entry name" value="P-loop_NTPase"/>
</dbReference>